<dbReference type="OrthoDB" id="337038at2759"/>
<evidence type="ECO:0000313" key="4">
    <source>
        <dbReference type="EMBL" id="KAF7487803.1"/>
    </source>
</evidence>
<dbReference type="EMBL" id="WVUK01000066">
    <property type="protein sequence ID" value="KAF7487803.1"/>
    <property type="molecule type" value="Genomic_DNA"/>
</dbReference>
<feature type="compositionally biased region" description="Low complexity" evidence="1">
    <location>
        <begin position="109"/>
        <end position="137"/>
    </location>
</feature>
<feature type="region of interest" description="Disordered" evidence="1">
    <location>
        <begin position="76"/>
        <end position="162"/>
    </location>
</feature>
<feature type="domain" description="SCP" evidence="3">
    <location>
        <begin position="175"/>
        <end position="316"/>
    </location>
</feature>
<keyword evidence="6" id="KW-1185">Reference proteome</keyword>
<dbReference type="Proteomes" id="UP000070412">
    <property type="component" value="Unassembled WGS sequence"/>
</dbReference>
<dbReference type="EnsemblMetazoa" id="SSS_7570s_mrna">
    <property type="protein sequence ID" value="KAF7487803.1"/>
    <property type="gene ID" value="SSS_7570"/>
</dbReference>
<evidence type="ECO:0000259" key="3">
    <source>
        <dbReference type="SMART" id="SM00198"/>
    </source>
</evidence>
<gene>
    <name evidence="4" type="ORF">SSS_7570</name>
</gene>
<protein>
    <submittedName>
        <fullName evidence="4">Protein PRY2</fullName>
    </submittedName>
</protein>
<dbReference type="SUPFAM" id="SSF55797">
    <property type="entry name" value="PR-1-like"/>
    <property type="match status" value="1"/>
</dbReference>
<feature type="transmembrane region" description="Helical" evidence="2">
    <location>
        <begin position="36"/>
        <end position="56"/>
    </location>
</feature>
<evidence type="ECO:0000313" key="5">
    <source>
        <dbReference type="EnsemblMetazoa" id="KAF7487803.1"/>
    </source>
</evidence>
<proteinExistence type="predicted"/>
<reference evidence="4" key="2">
    <citation type="submission" date="2020-01" db="EMBL/GenBank/DDBJ databases">
        <authorList>
            <person name="Korhonen P.K.K."/>
            <person name="Guangxu M.G."/>
            <person name="Wang T.W."/>
            <person name="Stroehlein A.J.S."/>
            <person name="Young N.D."/>
            <person name="Ang C.-S.A."/>
            <person name="Fernando D.W.F."/>
            <person name="Lu H.L."/>
            <person name="Taylor S.T."/>
            <person name="Ehtesham M.E.M."/>
            <person name="Najaraj S.H.N."/>
            <person name="Harsha G.H.G."/>
            <person name="Madugundu A.M."/>
            <person name="Renuse S.R."/>
            <person name="Holt D.H."/>
            <person name="Pandey A.P."/>
            <person name="Papenfuss A.P."/>
            <person name="Gasser R.B.G."/>
            <person name="Fischer K.F."/>
        </authorList>
    </citation>
    <scope>NUCLEOTIDE SEQUENCE</scope>
    <source>
        <strain evidence="4">SSS_KF_BRIS2020</strain>
    </source>
</reference>
<sequence length="424" mass="48672">MIDVNKSLSKNFHFVSDYQIYLKIFSSNSSRMESNYIVFNLISMLLMVVISIEAISTPPPPIPSLRPINIINIPPISKPTAPKLPKQPTISSHRGRPPFRPPIQTPQHSPSLPSSTTIQTSTPSPITTTTTTTTTTPRPFPAKPQEPAVIRPQPPQSTIERIPGRRNLRIFFDYEFQANCLDAMNRKRLWHEDTPPLLFGENFTQYTIDRSWSILQDIIDGRRDIVKGKYPFGEIFFWYYDPTRYRSIDDAINTWYDESRSYDYKRPDFSAKTGGFSQLVWKGSREATCIKIELETPQSFKTLFVANFWPAGNVKGEFGLNVMPLRQTRPDRIGPSHARPWPRPPYENPHNDFPTYPTHPLQAIRDDDTPKSSSPLLPKNLDSNDSVSGNYSNKKSLEILFHLKRTIIKFIQLDINLEKILIIL</sequence>
<dbReference type="InterPro" id="IPR035940">
    <property type="entry name" value="CAP_sf"/>
</dbReference>
<feature type="region of interest" description="Disordered" evidence="1">
    <location>
        <begin position="329"/>
        <end position="388"/>
    </location>
</feature>
<evidence type="ECO:0000256" key="2">
    <source>
        <dbReference type="SAM" id="Phobius"/>
    </source>
</evidence>
<organism evidence="4">
    <name type="scientific">Sarcoptes scabiei</name>
    <name type="common">Itch mite</name>
    <name type="synonym">Acarus scabiei</name>
    <dbReference type="NCBI Taxonomy" id="52283"/>
    <lineage>
        <taxon>Eukaryota</taxon>
        <taxon>Metazoa</taxon>
        <taxon>Ecdysozoa</taxon>
        <taxon>Arthropoda</taxon>
        <taxon>Chelicerata</taxon>
        <taxon>Arachnida</taxon>
        <taxon>Acari</taxon>
        <taxon>Acariformes</taxon>
        <taxon>Sarcoptiformes</taxon>
        <taxon>Astigmata</taxon>
        <taxon>Psoroptidia</taxon>
        <taxon>Sarcoptoidea</taxon>
        <taxon>Sarcoptidae</taxon>
        <taxon>Sarcoptinae</taxon>
        <taxon>Sarcoptes</taxon>
    </lineage>
</organism>
<reference evidence="5" key="3">
    <citation type="submission" date="2022-06" db="UniProtKB">
        <authorList>
            <consortium name="EnsemblMetazoa"/>
        </authorList>
    </citation>
    <scope>IDENTIFICATION</scope>
</reference>
<dbReference type="InterPro" id="IPR014044">
    <property type="entry name" value="CAP_dom"/>
</dbReference>
<evidence type="ECO:0000313" key="6">
    <source>
        <dbReference type="Proteomes" id="UP000070412"/>
    </source>
</evidence>
<dbReference type="Gene3D" id="3.40.33.10">
    <property type="entry name" value="CAP"/>
    <property type="match status" value="1"/>
</dbReference>
<name>A0A834R0N2_SARSC</name>
<dbReference type="SMART" id="SM00198">
    <property type="entry name" value="SCP"/>
    <property type="match status" value="1"/>
</dbReference>
<accession>A0A834R0N2</accession>
<keyword evidence="2" id="KW-0472">Membrane</keyword>
<evidence type="ECO:0000256" key="1">
    <source>
        <dbReference type="SAM" id="MobiDB-lite"/>
    </source>
</evidence>
<dbReference type="InterPro" id="IPR001283">
    <property type="entry name" value="CRISP-related"/>
</dbReference>
<reference evidence="6" key="1">
    <citation type="journal article" date="2020" name="PLoS Negl. Trop. Dis.">
        <title>High-quality nuclear genome for Sarcoptes scabiei-A critical resource for a neglected parasite.</title>
        <authorList>
            <person name="Korhonen P.K."/>
            <person name="Gasser R.B."/>
            <person name="Ma G."/>
            <person name="Wang T."/>
            <person name="Stroehlein A.J."/>
            <person name="Young N.D."/>
            <person name="Ang C.S."/>
            <person name="Fernando D.D."/>
            <person name="Lu H.C."/>
            <person name="Taylor S."/>
            <person name="Reynolds S.L."/>
            <person name="Mofiz E."/>
            <person name="Najaraj S.H."/>
            <person name="Gowda H."/>
            <person name="Madugundu A."/>
            <person name="Renuse S."/>
            <person name="Holt D."/>
            <person name="Pandey A."/>
            <person name="Papenfuss A.T."/>
            <person name="Fischer K."/>
        </authorList>
    </citation>
    <scope>NUCLEOTIDE SEQUENCE [LARGE SCALE GENOMIC DNA]</scope>
</reference>
<feature type="compositionally biased region" description="Polar residues" evidence="1">
    <location>
        <begin position="371"/>
        <end position="388"/>
    </location>
</feature>
<keyword evidence="2" id="KW-1133">Transmembrane helix</keyword>
<keyword evidence="2" id="KW-0812">Transmembrane</keyword>
<dbReference type="PANTHER" id="PTHR10334">
    <property type="entry name" value="CYSTEINE-RICH SECRETORY PROTEIN-RELATED"/>
    <property type="match status" value="1"/>
</dbReference>
<dbReference type="AlphaFoldDB" id="A0A834R0N2"/>